<evidence type="ECO:0000256" key="1">
    <source>
        <dbReference type="SAM" id="MobiDB-lite"/>
    </source>
</evidence>
<feature type="compositionally biased region" description="Acidic residues" evidence="1">
    <location>
        <begin position="76"/>
        <end position="87"/>
    </location>
</feature>
<reference evidence="2" key="1">
    <citation type="submission" date="2021-02" db="EMBL/GenBank/DDBJ databases">
        <authorList>
            <person name="Bekaert M."/>
        </authorList>
    </citation>
    <scope>NUCLEOTIDE SEQUENCE</scope>
    <source>
        <strain evidence="2">IoA-00</strain>
    </source>
</reference>
<name>A0A7R8GYR2_LEPSM</name>
<evidence type="ECO:0000313" key="3">
    <source>
        <dbReference type="Proteomes" id="UP000675881"/>
    </source>
</evidence>
<organism evidence="2 3">
    <name type="scientific">Lepeophtheirus salmonis</name>
    <name type="common">Salmon louse</name>
    <name type="synonym">Caligus salmonis</name>
    <dbReference type="NCBI Taxonomy" id="72036"/>
    <lineage>
        <taxon>Eukaryota</taxon>
        <taxon>Metazoa</taxon>
        <taxon>Ecdysozoa</taxon>
        <taxon>Arthropoda</taxon>
        <taxon>Crustacea</taxon>
        <taxon>Multicrustacea</taxon>
        <taxon>Hexanauplia</taxon>
        <taxon>Copepoda</taxon>
        <taxon>Siphonostomatoida</taxon>
        <taxon>Caligidae</taxon>
        <taxon>Lepeophtheirus</taxon>
    </lineage>
</organism>
<protein>
    <submittedName>
        <fullName evidence="2">(salmon louse) hypothetical protein</fullName>
    </submittedName>
</protein>
<feature type="region of interest" description="Disordered" evidence="1">
    <location>
        <begin position="68"/>
        <end position="115"/>
    </location>
</feature>
<gene>
    <name evidence="2" type="ORF">LSAA_2065</name>
</gene>
<accession>A0A7R8GYR2</accession>
<proteinExistence type="predicted"/>
<feature type="compositionally biased region" description="Basic and acidic residues" evidence="1">
    <location>
        <begin position="88"/>
        <end position="115"/>
    </location>
</feature>
<dbReference type="AlphaFoldDB" id="A0A7R8GYR2"/>
<sequence>MEKKIELRLLEFGHDGKYAVKWKCLPSLFKVPYNDEENLFLDYVSGVMDLQSTVNTWNFRQEIENEEDMNGFPDIPEADPSENEEIQVADKSEEFRDVPTNYDEEKPSEHRMEQREFGNPNLKKFPWILIDLHNIMSQNVKIYEILNIMYIHDSQGF</sequence>
<dbReference type="EMBL" id="HG994580">
    <property type="protein sequence ID" value="CAF2751133.1"/>
    <property type="molecule type" value="Genomic_DNA"/>
</dbReference>
<evidence type="ECO:0000313" key="2">
    <source>
        <dbReference type="EMBL" id="CAF2751133.1"/>
    </source>
</evidence>
<dbReference type="Proteomes" id="UP000675881">
    <property type="component" value="Chromosome 1"/>
</dbReference>
<keyword evidence="3" id="KW-1185">Reference proteome</keyword>